<dbReference type="OMA" id="SCALRYP"/>
<dbReference type="EMBL" id="CAEQ01002812">
    <property type="protein sequence ID" value="CCD17719.1"/>
    <property type="molecule type" value="Genomic_DNA"/>
</dbReference>
<feature type="compositionally biased region" description="Basic and acidic residues" evidence="1">
    <location>
        <begin position="1076"/>
        <end position="1090"/>
    </location>
</feature>
<dbReference type="VEuPathDB" id="TriTrypDB:TcIL3000_0_25030"/>
<feature type="compositionally biased region" description="Basic and acidic residues" evidence="1">
    <location>
        <begin position="1370"/>
        <end position="1382"/>
    </location>
</feature>
<feature type="region of interest" description="Disordered" evidence="1">
    <location>
        <begin position="1215"/>
        <end position="1246"/>
    </location>
</feature>
<feature type="region of interest" description="Disordered" evidence="1">
    <location>
        <begin position="372"/>
        <end position="398"/>
    </location>
</feature>
<sequence>MNDPCQTVLVELGILFTMTDDGQEKVEQVVKQENGVNEESVSPASDFWWTHRSLLEEVKEVETRSFADATIMSCTGDLKERAHIPLVAASSRGSGAFDAAVSAAMALEWHEGVAAARNKLLTAFVEMQQQSRTDSGQFGKLTADSVVVISEREVTALRQDALHFVLRVIIEEWRTHFTALRGDDADVSLSCLVDNLLVGMTFTHTACWRCTSHDGSNAEEDREVLDAVCGYLRCRLRLTLVERAHMFPKFTQYVWDSFSEELQELGSDMLRVCNAGETAVEISELQAGDVDRSEINALIGRTTKVLGKVEVGTSLNEVPSEHGNKHNNGYVVVTTPARIGGLVQPLAKWLPFCGKFLHSLLQQCCRDNKKEGNSADAVAKGGGTDGDGHVVEAPSNSSTVTTSEVRSWIRALQQEVQRIFALLVQLDAAAPWFVLLSDAAMRAFFLTREELDASGDCSVFAEVNNKEEARELSACRAFLRWHNRVVGNLKLFPAGTSGTHQRQLTLLEACGKAMSSIISSALDRTSAPSDVHRRALCVLLFYRPIATMRHLVTFLCPLSAEMDRCDFEAAVTDKSMTSASRSSAFGEESLKDNDVAFIFFPKFFSIFCFVEHALANVCAELKAIMELNAESGLTCNNDANVDPALKASRLVEQFFAAAFEECVVGVGNGGGGYCDVSISEWLMFLAFVASDTPIYDTASLHHVRQAARRILAPGVPMMSCLHRLIRQRQQHGLVAFFLPPLRAIGVDHSTAENTEYMACALRYPRSAEVAYLCELPRGYYSRQPQRLALNAKNDALHFFHNILMITGSLKRCRSGEETAKKDGEDCGKGGFVVRQLFIEIVAHIGGVVMQRLQGNGEQRPVGGPGSAVLIDAMVAFFLGVMRLCGSVTYWDVPKRQEIQRAIVQRMIDTTSESQTPSLTQSLLSLLFGGRCTPGEEGMFSLCGDSGSGVPHAVIDCFWRMELEDLDTRVTSSAMSLLRTCNRSYMKSIPTKTLLACRAMLEQYTAKEKELTARTKVKEGIETCIIHDLKLLRQDASVHQETKEPQQPTAAVASSEAEGRQEGITECADAANEHNAAREGCETSTTEKSEVVDIPSPETRETDKKDATLDITARHELSADSLESYINSLLTMISMRARISVVDGLFAGVALKNWLMLAEGRFDGRMLLIALRRMVLRVSAKLPFCTKGECAALAAFLGSFIEEVALPYKLSFSQSAPSPNGKELQKPTTPSEQAKQSELTDESSSEWTSRVLPASEKDASALLHTLIVDTTRNITRFLGENTMLGDWKAYALTLHTRRIIGLVKRYQTLFKEALDKRQKVLVNTSDKHPVKLLAALELPLLEKMMGPAVSTEWLLVATPQQPATPSAAVAIERRSHGSTELREQPSQPLKRGRDREGQSYEAGSRYNRYSRGSFR</sequence>
<protein>
    <submittedName>
        <fullName evidence="2">WGS project CAEQ00000000 data, annotated contig 988</fullName>
    </submittedName>
</protein>
<reference evidence="2 3" key="2">
    <citation type="journal article" date="2012" name="Proc. Natl. Acad. Sci. U.S.A.">
        <title>Antigenic diversity is generated by distinct evolutionary mechanisms in African trypanosome species.</title>
        <authorList>
            <person name="Jackson A.P."/>
            <person name="Berry A."/>
            <person name="Aslett M."/>
            <person name="Allison H.C."/>
            <person name="Burton P."/>
            <person name="Vavrova-Anderson J."/>
            <person name="Brown R."/>
            <person name="Browne H."/>
            <person name="Corton N."/>
            <person name="Hauser H."/>
            <person name="Gamble J."/>
            <person name="Gilderthorp R."/>
            <person name="Marcello L."/>
            <person name="McQuillan J."/>
            <person name="Otto T.D."/>
            <person name="Quail M.A."/>
            <person name="Sanders M.J."/>
            <person name="van Tonder A."/>
            <person name="Ginger M.L."/>
            <person name="Field M.C."/>
            <person name="Barry J.D."/>
            <person name="Hertz-Fowler C."/>
            <person name="Berriman M."/>
        </authorList>
    </citation>
    <scope>NUCLEOTIDE SEQUENCE [LARGE SCALE GENOMIC DNA]</scope>
    <source>
        <strain evidence="2 3">IL3000</strain>
    </source>
</reference>
<dbReference type="Proteomes" id="UP000000702">
    <property type="component" value="Unassembled WGS sequence"/>
</dbReference>
<feature type="compositionally biased region" description="Polar residues" evidence="1">
    <location>
        <begin position="1225"/>
        <end position="1236"/>
    </location>
</feature>
<evidence type="ECO:0000256" key="1">
    <source>
        <dbReference type="SAM" id="MobiDB-lite"/>
    </source>
</evidence>
<feature type="region of interest" description="Disordered" evidence="1">
    <location>
        <begin position="1365"/>
        <end position="1414"/>
    </location>
</feature>
<accession>F9WK58</accession>
<proteinExistence type="predicted"/>
<evidence type="ECO:0000313" key="3">
    <source>
        <dbReference type="Proteomes" id="UP000000702"/>
    </source>
</evidence>
<feature type="region of interest" description="Disordered" evidence="1">
    <location>
        <begin position="1076"/>
        <end position="1104"/>
    </location>
</feature>
<keyword evidence="3" id="KW-1185">Reference proteome</keyword>
<evidence type="ECO:0000313" key="2">
    <source>
        <dbReference type="EMBL" id="CCD17719.1"/>
    </source>
</evidence>
<gene>
    <name evidence="2" type="ORF">TCIL3000_0_25030</name>
</gene>
<organism evidence="2 3">
    <name type="scientific">Trypanosoma congolense (strain IL3000)</name>
    <dbReference type="NCBI Taxonomy" id="1068625"/>
    <lineage>
        <taxon>Eukaryota</taxon>
        <taxon>Discoba</taxon>
        <taxon>Euglenozoa</taxon>
        <taxon>Kinetoplastea</taxon>
        <taxon>Metakinetoplastina</taxon>
        <taxon>Trypanosomatida</taxon>
        <taxon>Trypanosomatidae</taxon>
        <taxon>Trypanosoma</taxon>
        <taxon>Nannomonas</taxon>
    </lineage>
</organism>
<comment type="caution">
    <text evidence="2">The sequence shown here is derived from an EMBL/GenBank/DDBJ whole genome shotgun (WGS) entry which is preliminary data.</text>
</comment>
<reference evidence="3" key="1">
    <citation type="submission" date="2011-07" db="EMBL/GenBank/DDBJ databases">
        <title>Divergent evolution of antigenic variation in African trypanosomes.</title>
        <authorList>
            <person name="Jackson A.P."/>
            <person name="Berry A."/>
            <person name="Allison H.C."/>
            <person name="Burton P."/>
            <person name="Anderson J."/>
            <person name="Aslett M."/>
            <person name="Brown R."/>
            <person name="Corton N."/>
            <person name="Harris D."/>
            <person name="Hauser H."/>
            <person name="Gamble J."/>
            <person name="Gilderthorp R."/>
            <person name="McQuillan J."/>
            <person name="Quail M.A."/>
            <person name="Sanders M."/>
            <person name="Van Tonder A."/>
            <person name="Ginger M.L."/>
            <person name="Donelson J.E."/>
            <person name="Field M.C."/>
            <person name="Barry J.D."/>
            <person name="Berriman M."/>
            <person name="Hertz-Fowler C."/>
        </authorList>
    </citation>
    <scope>NUCLEOTIDE SEQUENCE [LARGE SCALE GENOMIC DNA]</scope>
    <source>
        <strain evidence="3">IL3000</strain>
    </source>
</reference>
<name>F9WK58_TRYCI</name>
<feature type="region of interest" description="Disordered" evidence="1">
    <location>
        <begin position="1037"/>
        <end position="1058"/>
    </location>
</feature>